<dbReference type="Gene3D" id="3.20.20.80">
    <property type="entry name" value="Glycosidases"/>
    <property type="match status" value="1"/>
</dbReference>
<name>A0ABP9M340_9MICO</name>
<dbReference type="PANTHER" id="PTHR36447">
    <property type="entry name" value="BETA-GALACTOSIDASE GANA"/>
    <property type="match status" value="1"/>
</dbReference>
<dbReference type="InterPro" id="IPR003476">
    <property type="entry name" value="Glyco_hydro_42"/>
</dbReference>
<evidence type="ECO:0000256" key="4">
    <source>
        <dbReference type="ARBA" id="ARBA00022723"/>
    </source>
</evidence>
<evidence type="ECO:0000259" key="9">
    <source>
        <dbReference type="Pfam" id="PF08532"/>
    </source>
</evidence>
<keyword evidence="7" id="KW-0326">Glycosidase</keyword>
<dbReference type="InterPro" id="IPR013529">
    <property type="entry name" value="Glyco_hydro_42_N"/>
</dbReference>
<keyword evidence="5" id="KW-0378">Hydrolase</keyword>
<protein>
    <recommendedName>
        <fullName evidence="3">beta-galactosidase</fullName>
        <ecNumber evidence="3">3.2.1.23</ecNumber>
    </recommendedName>
</protein>
<evidence type="ECO:0000256" key="7">
    <source>
        <dbReference type="ARBA" id="ARBA00023295"/>
    </source>
</evidence>
<dbReference type="Pfam" id="PF08532">
    <property type="entry name" value="Glyco_hydro_42M"/>
    <property type="match status" value="1"/>
</dbReference>
<keyword evidence="4" id="KW-0479">Metal-binding</keyword>
<dbReference type="Pfam" id="PF02449">
    <property type="entry name" value="Glyco_hydro_42"/>
    <property type="match status" value="1"/>
</dbReference>
<dbReference type="Proteomes" id="UP001501407">
    <property type="component" value="Unassembled WGS sequence"/>
</dbReference>
<evidence type="ECO:0000256" key="3">
    <source>
        <dbReference type="ARBA" id="ARBA00012756"/>
    </source>
</evidence>
<dbReference type="InterPro" id="IPR017853">
    <property type="entry name" value="GH"/>
</dbReference>
<dbReference type="CDD" id="cd03143">
    <property type="entry name" value="A4_beta-galactosidase_middle_domain"/>
    <property type="match status" value="1"/>
</dbReference>
<feature type="domain" description="Beta-galactosidase trimerisation" evidence="9">
    <location>
        <begin position="424"/>
        <end position="639"/>
    </location>
</feature>
<keyword evidence="11" id="KW-1185">Reference proteome</keyword>
<gene>
    <name evidence="10" type="ORF">GCM10025760_08670</name>
</gene>
<dbReference type="EC" id="3.2.1.23" evidence="3"/>
<sequence length="720" mass="78178">MAGWHERGAADEGRAAASDRLKAWRGGPRLGTAYYNEYLPDPSRLETDLRLMTDAGITCIRVGESVWSTWEPRDGEFDLEWLTPVLDAAHAHRIDVILGTPTYAVPPWLARAHPELAVVRKDGTSVPWGGRQEVDYTSELFRGYAERVIRAVVGRHGRHPAVVGVQLDNEAGLHIIHNEHVVARFRDWVADRYGDVDTLNRAWGLTYWSHRISEWDELWAPAGNTTPAYDLAWRRFQAELTADFIGWQADLVRPLVADDTFLTTCIAYQRPAMDDVAVGARLDIASGNAYYLAQDALDLEREGAGGRWYADDVPQLVLMADRMRATRQGPFLVTETGAASIGPASLTRPPYDGQLAQAAWLLVARGARLVSYWHWHTLHSGAEVHWGGILGHDLEPGRIHAEIAGIGRQFAAAAPWLADAEPDADVGLVYAHDSEWMMSFEPPLPGAAGVGDRGSYARIVGAFGRAAIDAGLQVDFVNDRQLPDAGELVRRYPVLVVPGLIAASDPTLEKLVEYARRGGRLVIGPRTGYGDDEGRMRAVRAPAIVGPAAGVGYREFAALAEPVEVVRDGVVVGQAAGWIDGLEVDGAEVLLRYRHPLFGRWAAVARHDVGAGSITTVGTLLDRATLADVMTGAAGPASLASPLSERVATVTAHSLAGPQGRGWVVHNWSPEPRTVSLARDVASVLDDAVHRAGTEVELASWDVRVWREASSVAATNARAV</sequence>
<evidence type="ECO:0000256" key="5">
    <source>
        <dbReference type="ARBA" id="ARBA00022801"/>
    </source>
</evidence>
<comment type="catalytic activity">
    <reaction evidence="1">
        <text>Hydrolysis of terminal non-reducing beta-D-galactose residues in beta-D-galactosides.</text>
        <dbReference type="EC" id="3.2.1.23"/>
    </reaction>
</comment>
<dbReference type="SUPFAM" id="SSF51445">
    <property type="entry name" value="(Trans)glycosidases"/>
    <property type="match status" value="1"/>
</dbReference>
<dbReference type="EMBL" id="BAABKZ010000001">
    <property type="protein sequence ID" value="GAA5087469.1"/>
    <property type="molecule type" value="Genomic_DNA"/>
</dbReference>
<evidence type="ECO:0000256" key="6">
    <source>
        <dbReference type="ARBA" id="ARBA00022833"/>
    </source>
</evidence>
<dbReference type="InterPro" id="IPR029062">
    <property type="entry name" value="Class_I_gatase-like"/>
</dbReference>
<organism evidence="10 11">
    <name type="scientific">Microbacterium yannicii</name>
    <dbReference type="NCBI Taxonomy" id="671622"/>
    <lineage>
        <taxon>Bacteria</taxon>
        <taxon>Bacillati</taxon>
        <taxon>Actinomycetota</taxon>
        <taxon>Actinomycetes</taxon>
        <taxon>Micrococcales</taxon>
        <taxon>Microbacteriaceae</taxon>
        <taxon>Microbacterium</taxon>
    </lineage>
</organism>
<evidence type="ECO:0000313" key="11">
    <source>
        <dbReference type="Proteomes" id="UP001501407"/>
    </source>
</evidence>
<accession>A0ABP9M340</accession>
<comment type="similarity">
    <text evidence="2">Belongs to the glycosyl hydrolase 42 family.</text>
</comment>
<dbReference type="PANTHER" id="PTHR36447:SF2">
    <property type="entry name" value="BETA-GALACTOSIDASE YESZ"/>
    <property type="match status" value="1"/>
</dbReference>
<evidence type="ECO:0000313" key="10">
    <source>
        <dbReference type="EMBL" id="GAA5087469.1"/>
    </source>
</evidence>
<evidence type="ECO:0000256" key="2">
    <source>
        <dbReference type="ARBA" id="ARBA00005940"/>
    </source>
</evidence>
<evidence type="ECO:0000259" key="8">
    <source>
        <dbReference type="Pfam" id="PF02449"/>
    </source>
</evidence>
<feature type="domain" description="Glycoside hydrolase family 42 N-terminal" evidence="8">
    <location>
        <begin position="34"/>
        <end position="410"/>
    </location>
</feature>
<proteinExistence type="inferred from homology"/>
<comment type="caution">
    <text evidence="10">The sequence shown here is derived from an EMBL/GenBank/DDBJ whole genome shotgun (WGS) entry which is preliminary data.</text>
</comment>
<dbReference type="Gene3D" id="3.40.50.880">
    <property type="match status" value="1"/>
</dbReference>
<dbReference type="RefSeq" id="WP_194412715.1">
    <property type="nucleotide sequence ID" value="NZ_BAABKZ010000001.1"/>
</dbReference>
<evidence type="ECO:0000256" key="1">
    <source>
        <dbReference type="ARBA" id="ARBA00001412"/>
    </source>
</evidence>
<keyword evidence="6" id="KW-0862">Zinc</keyword>
<dbReference type="SUPFAM" id="SSF52317">
    <property type="entry name" value="Class I glutamine amidotransferase-like"/>
    <property type="match status" value="1"/>
</dbReference>
<dbReference type="InterPro" id="IPR013738">
    <property type="entry name" value="Beta_galactosidase_Trimer"/>
</dbReference>
<reference evidence="11" key="1">
    <citation type="journal article" date="2019" name="Int. J. Syst. Evol. Microbiol.">
        <title>The Global Catalogue of Microorganisms (GCM) 10K type strain sequencing project: providing services to taxonomists for standard genome sequencing and annotation.</title>
        <authorList>
            <consortium name="The Broad Institute Genomics Platform"/>
            <consortium name="The Broad Institute Genome Sequencing Center for Infectious Disease"/>
            <person name="Wu L."/>
            <person name="Ma J."/>
        </authorList>
    </citation>
    <scope>NUCLEOTIDE SEQUENCE [LARGE SCALE GENOMIC DNA]</scope>
    <source>
        <strain evidence="11">JCM 18959</strain>
    </source>
</reference>